<comment type="caution">
    <text evidence="2">The sequence shown here is derived from an EMBL/GenBank/DDBJ whole genome shotgun (WGS) entry which is preliminary data.</text>
</comment>
<keyword evidence="1" id="KW-0472">Membrane</keyword>
<keyword evidence="3" id="KW-1185">Reference proteome</keyword>
<keyword evidence="1" id="KW-1133">Transmembrane helix</keyword>
<sequence>MIAVRMMQMPIMQIISMIPMLHGWVSAVLTVIMVDVSFSDYFLGNLMLVVMITVGMVQMPIMEEICVILTLNRGVPTILAVIMVGMGFSNFVIAHRFAPLSLRTVNVTVFTAYKISCIQPRPRQGGL</sequence>
<evidence type="ECO:0000256" key="1">
    <source>
        <dbReference type="SAM" id="Phobius"/>
    </source>
</evidence>
<evidence type="ECO:0000313" key="3">
    <source>
        <dbReference type="Proteomes" id="UP000186465"/>
    </source>
</evidence>
<name>A0A1Q5PSH5_9ACTO</name>
<dbReference type="Proteomes" id="UP000186465">
    <property type="component" value="Unassembled WGS sequence"/>
</dbReference>
<accession>A0A1Q5PSH5</accession>
<evidence type="ECO:0000313" key="2">
    <source>
        <dbReference type="EMBL" id="OKL50531.1"/>
    </source>
</evidence>
<proteinExistence type="predicted"/>
<reference evidence="3" key="1">
    <citation type="submission" date="2016-11" db="EMBL/GenBank/DDBJ databases">
        <title>Actinomyces gypaetusis sp. nov. isolated from Gypaetus barbatus in Qinghai Tibet Plateau China.</title>
        <authorList>
            <person name="Meng X."/>
        </authorList>
    </citation>
    <scope>NUCLEOTIDE SEQUENCE [LARGE SCALE GENOMIC DNA]</scope>
    <source>
        <strain evidence="3">DSM 15383</strain>
    </source>
</reference>
<keyword evidence="1" id="KW-0812">Transmembrane</keyword>
<organism evidence="2 3">
    <name type="scientific">Boudabousia marimammalium</name>
    <dbReference type="NCBI Taxonomy" id="156892"/>
    <lineage>
        <taxon>Bacteria</taxon>
        <taxon>Bacillati</taxon>
        <taxon>Actinomycetota</taxon>
        <taxon>Actinomycetes</taxon>
        <taxon>Actinomycetales</taxon>
        <taxon>Actinomycetaceae</taxon>
        <taxon>Boudabousia</taxon>
    </lineage>
</organism>
<gene>
    <name evidence="2" type="ORF">BM477_00740</name>
</gene>
<protein>
    <submittedName>
        <fullName evidence="2">Uncharacterized protein</fullName>
    </submittedName>
</protein>
<feature type="transmembrane region" description="Helical" evidence="1">
    <location>
        <begin position="12"/>
        <end position="34"/>
    </location>
</feature>
<feature type="transmembrane region" description="Helical" evidence="1">
    <location>
        <begin position="41"/>
        <end position="62"/>
    </location>
</feature>
<feature type="transmembrane region" description="Helical" evidence="1">
    <location>
        <begin position="74"/>
        <end position="93"/>
    </location>
</feature>
<dbReference type="AlphaFoldDB" id="A0A1Q5PSH5"/>
<dbReference type="EMBL" id="MPDM01000001">
    <property type="protein sequence ID" value="OKL50531.1"/>
    <property type="molecule type" value="Genomic_DNA"/>
</dbReference>